<dbReference type="GO" id="GO:0000272">
    <property type="term" value="P:polysaccharide catabolic process"/>
    <property type="evidence" value="ECO:0007669"/>
    <property type="project" value="TreeGrafter"/>
</dbReference>
<dbReference type="SUPFAM" id="SSF51445">
    <property type="entry name" value="(Trans)glycosidases"/>
    <property type="match status" value="1"/>
</dbReference>
<evidence type="ECO:0000259" key="1">
    <source>
        <dbReference type="Pfam" id="PF22848"/>
    </source>
</evidence>
<evidence type="ECO:0000313" key="2">
    <source>
        <dbReference type="EMBL" id="KKL67204.1"/>
    </source>
</evidence>
<dbReference type="InterPro" id="IPR055235">
    <property type="entry name" value="ASD1_cat"/>
</dbReference>
<feature type="non-terminal residue" evidence="2">
    <location>
        <position position="390"/>
    </location>
</feature>
<dbReference type="PANTHER" id="PTHR43576">
    <property type="entry name" value="ALPHA-L-ARABINOFURANOSIDASE C-RELATED"/>
    <property type="match status" value="1"/>
</dbReference>
<dbReference type="Pfam" id="PF22848">
    <property type="entry name" value="ASD1_dom"/>
    <property type="match status" value="1"/>
</dbReference>
<dbReference type="EMBL" id="LAZR01026945">
    <property type="protein sequence ID" value="KKL67204.1"/>
    <property type="molecule type" value="Genomic_DNA"/>
</dbReference>
<sequence>MRRAKLRIWGDEVKGRISPLIYGQFIEHMGRCIYGGIYEPGSALADERGFRRDVLDAMRALRIPILRYPGGCFSDEYHWRDGVGPRDQRPRYGEQFWTRQLNALNREDLAGPIGPPESNAFGTDEYLTLCAELGCQPYLNVNHGTGTPEEAAEWVAYCNRRSESPGEAKVVGVGNEVFGFWETGHCTGTEYGRHFLQFAERIREVDQGVKLLATGAPSAYGSFTSDLLRTAGPTMDYVSVHAFHPPVPGMRPLRDDEADYWSVVAGPYALIRSVDDVIADIDREFGPDSPVRVSFDEWNLWCAWEDCVATNYDLRAGLMFAGTFHRIHERVPRLEIAMIAQLVNMLGLIQTDGDRLFETAGCLVNRLYVEETLPLALGCEVDCETFDAPV</sequence>
<feature type="domain" description="Alpha-L-arabinofuranosidase 1 catalytic" evidence="1">
    <location>
        <begin position="57"/>
        <end position="244"/>
    </location>
</feature>
<organism evidence="2">
    <name type="scientific">marine sediment metagenome</name>
    <dbReference type="NCBI Taxonomy" id="412755"/>
    <lineage>
        <taxon>unclassified sequences</taxon>
        <taxon>metagenomes</taxon>
        <taxon>ecological metagenomes</taxon>
    </lineage>
</organism>
<dbReference type="PANTHER" id="PTHR43576:SF2">
    <property type="entry name" value="INTRACELLULAR EXO-ALPHA-L-ARABINOFURANOSIDASE 2"/>
    <property type="match status" value="1"/>
</dbReference>
<accession>A0A0F9DZN6</accession>
<proteinExistence type="predicted"/>
<reference evidence="2" key="1">
    <citation type="journal article" date="2015" name="Nature">
        <title>Complex archaea that bridge the gap between prokaryotes and eukaryotes.</title>
        <authorList>
            <person name="Spang A."/>
            <person name="Saw J.H."/>
            <person name="Jorgensen S.L."/>
            <person name="Zaremba-Niedzwiedzka K."/>
            <person name="Martijn J."/>
            <person name="Lind A.E."/>
            <person name="van Eijk R."/>
            <person name="Schleper C."/>
            <person name="Guy L."/>
            <person name="Ettema T.J."/>
        </authorList>
    </citation>
    <scope>NUCLEOTIDE SEQUENCE</scope>
</reference>
<comment type="caution">
    <text evidence="2">The sequence shown here is derived from an EMBL/GenBank/DDBJ whole genome shotgun (WGS) entry which is preliminary data.</text>
</comment>
<dbReference type="Gene3D" id="3.20.20.80">
    <property type="entry name" value="Glycosidases"/>
    <property type="match status" value="1"/>
</dbReference>
<gene>
    <name evidence="2" type="ORF">LCGC14_2137310</name>
</gene>
<protein>
    <recommendedName>
        <fullName evidence="1">Alpha-L-arabinofuranosidase 1 catalytic domain-containing protein</fullName>
    </recommendedName>
</protein>
<dbReference type="AlphaFoldDB" id="A0A0F9DZN6"/>
<name>A0A0F9DZN6_9ZZZZ</name>
<dbReference type="InterPro" id="IPR017853">
    <property type="entry name" value="GH"/>
</dbReference>